<dbReference type="InterPro" id="IPR010982">
    <property type="entry name" value="Lambda_DNA-bd_dom_sf"/>
</dbReference>
<sequence length="172" mass="20074">MNRLKELRKEKGLTQQGLADEIGITKRTYIYWEQGERQIKPDKAEKLADFFGVSVGYLLGFTTTPKRYDDEQIFENKETKEFLVFSPKENYENEKTKIENKILSVLQSELVIISDKDIQNIFNYIDSVRLDNPNTYQGKNFTNLLLKKDSDVSTLIKQLKNDGFSLVFDKID</sequence>
<dbReference type="RefSeq" id="WP_077497876.1">
    <property type="nucleotide sequence ID" value="NZ_LS483409.1"/>
</dbReference>
<dbReference type="SUPFAM" id="SSF47413">
    <property type="entry name" value="lambda repressor-like DNA-binding domains"/>
    <property type="match status" value="1"/>
</dbReference>
<evidence type="ECO:0000259" key="2">
    <source>
        <dbReference type="PROSITE" id="PS50943"/>
    </source>
</evidence>
<dbReference type="AlphaFoldDB" id="A0AA94M410"/>
<protein>
    <submittedName>
        <fullName evidence="3">Cro/CI family transcriptional regulator</fullName>
    </submittedName>
</protein>
<dbReference type="Gene3D" id="1.10.260.40">
    <property type="entry name" value="lambda repressor-like DNA-binding domains"/>
    <property type="match status" value="1"/>
</dbReference>
<evidence type="ECO:0000313" key="4">
    <source>
        <dbReference type="Proteomes" id="UP000249013"/>
    </source>
</evidence>
<proteinExistence type="predicted"/>
<dbReference type="PANTHER" id="PTHR46558:SF11">
    <property type="entry name" value="HTH-TYPE TRANSCRIPTIONAL REGULATOR XRE"/>
    <property type="match status" value="1"/>
</dbReference>
<accession>A0AA94M410</accession>
<dbReference type="GO" id="GO:0003677">
    <property type="term" value="F:DNA binding"/>
    <property type="evidence" value="ECO:0007669"/>
    <property type="project" value="UniProtKB-KW"/>
</dbReference>
<dbReference type="PROSITE" id="PS50943">
    <property type="entry name" value="HTH_CROC1"/>
    <property type="match status" value="1"/>
</dbReference>
<dbReference type="InterPro" id="IPR001387">
    <property type="entry name" value="Cro/C1-type_HTH"/>
</dbReference>
<organism evidence="3 4">
    <name type="scientific">Streptococcus gallolyticus</name>
    <dbReference type="NCBI Taxonomy" id="315405"/>
    <lineage>
        <taxon>Bacteria</taxon>
        <taxon>Bacillati</taxon>
        <taxon>Bacillota</taxon>
        <taxon>Bacilli</taxon>
        <taxon>Lactobacillales</taxon>
        <taxon>Streptococcaceae</taxon>
        <taxon>Streptococcus</taxon>
    </lineage>
</organism>
<dbReference type="Proteomes" id="UP000249013">
    <property type="component" value="Chromosome 1"/>
</dbReference>
<keyword evidence="1" id="KW-0238">DNA-binding</keyword>
<evidence type="ECO:0000313" key="3">
    <source>
        <dbReference type="EMBL" id="SQG80577.1"/>
    </source>
</evidence>
<dbReference type="PANTHER" id="PTHR46558">
    <property type="entry name" value="TRACRIPTIONAL REGULATORY PROTEIN-RELATED-RELATED"/>
    <property type="match status" value="1"/>
</dbReference>
<name>A0AA94M410_9STRE</name>
<reference evidence="3 4" key="1">
    <citation type="submission" date="2018-06" db="EMBL/GenBank/DDBJ databases">
        <authorList>
            <consortium name="Pathogen Informatics"/>
            <person name="Doyle S."/>
        </authorList>
    </citation>
    <scope>NUCLEOTIDE SEQUENCE [LARGE SCALE GENOMIC DNA]</scope>
    <source>
        <strain evidence="3 4">NCTC13773</strain>
    </source>
</reference>
<feature type="domain" description="HTH cro/C1-type" evidence="2">
    <location>
        <begin position="4"/>
        <end position="58"/>
    </location>
</feature>
<evidence type="ECO:0000256" key="1">
    <source>
        <dbReference type="ARBA" id="ARBA00023125"/>
    </source>
</evidence>
<dbReference type="Pfam" id="PF01381">
    <property type="entry name" value="HTH_3"/>
    <property type="match status" value="1"/>
</dbReference>
<dbReference type="CDD" id="cd00093">
    <property type="entry name" value="HTH_XRE"/>
    <property type="match status" value="1"/>
</dbReference>
<dbReference type="SMART" id="SM00530">
    <property type="entry name" value="HTH_XRE"/>
    <property type="match status" value="1"/>
</dbReference>
<gene>
    <name evidence="3" type="ORF">NCTC13773_02410</name>
</gene>
<dbReference type="EMBL" id="LS483409">
    <property type="protein sequence ID" value="SQG80577.1"/>
    <property type="molecule type" value="Genomic_DNA"/>
</dbReference>